<feature type="DNA-binding region" description="H-T-H motif" evidence="4">
    <location>
        <begin position="61"/>
        <end position="80"/>
    </location>
</feature>
<dbReference type="InterPro" id="IPR009057">
    <property type="entry name" value="Homeodomain-like_sf"/>
</dbReference>
<dbReference type="Pfam" id="PF17754">
    <property type="entry name" value="TetR_C_14"/>
    <property type="match status" value="1"/>
</dbReference>
<keyword evidence="3" id="KW-0804">Transcription</keyword>
<dbReference type="GO" id="GO:0000976">
    <property type="term" value="F:transcription cis-regulatory region binding"/>
    <property type="evidence" value="ECO:0007669"/>
    <property type="project" value="TreeGrafter"/>
</dbReference>
<gene>
    <name evidence="6" type="ORF">SAMN05216195_117187</name>
</gene>
<dbReference type="EMBL" id="FOFT01000017">
    <property type="protein sequence ID" value="SES49441.1"/>
    <property type="molecule type" value="Genomic_DNA"/>
</dbReference>
<evidence type="ECO:0000313" key="7">
    <source>
        <dbReference type="Proteomes" id="UP000199028"/>
    </source>
</evidence>
<evidence type="ECO:0000256" key="2">
    <source>
        <dbReference type="ARBA" id="ARBA00023125"/>
    </source>
</evidence>
<protein>
    <submittedName>
        <fullName evidence="6">Transcriptional regulator, TetR family</fullName>
    </submittedName>
</protein>
<organism evidence="6 7">
    <name type="scientific">Lentzea flaviverrucosa</name>
    <dbReference type="NCBI Taxonomy" id="200379"/>
    <lineage>
        <taxon>Bacteria</taxon>
        <taxon>Bacillati</taxon>
        <taxon>Actinomycetota</taxon>
        <taxon>Actinomycetes</taxon>
        <taxon>Pseudonocardiales</taxon>
        <taxon>Pseudonocardiaceae</taxon>
        <taxon>Lentzea</taxon>
    </lineage>
</organism>
<dbReference type="InterPro" id="IPR041347">
    <property type="entry name" value="MftR_C"/>
</dbReference>
<dbReference type="PANTHER" id="PTHR30055:SF238">
    <property type="entry name" value="MYCOFACTOCIN BIOSYNTHESIS TRANSCRIPTIONAL REGULATOR MFTR-RELATED"/>
    <property type="match status" value="1"/>
</dbReference>
<dbReference type="Proteomes" id="UP000199028">
    <property type="component" value="Unassembled WGS sequence"/>
</dbReference>
<name>A0A1H9XTG3_9PSEU</name>
<evidence type="ECO:0000256" key="4">
    <source>
        <dbReference type="PROSITE-ProRule" id="PRU00335"/>
    </source>
</evidence>
<dbReference type="GO" id="GO:0003700">
    <property type="term" value="F:DNA-binding transcription factor activity"/>
    <property type="evidence" value="ECO:0007669"/>
    <property type="project" value="TreeGrafter"/>
</dbReference>
<dbReference type="InterPro" id="IPR050109">
    <property type="entry name" value="HTH-type_TetR-like_transc_reg"/>
</dbReference>
<reference evidence="7" key="1">
    <citation type="submission" date="2016-10" db="EMBL/GenBank/DDBJ databases">
        <authorList>
            <person name="Varghese N."/>
            <person name="Submissions S."/>
        </authorList>
    </citation>
    <scope>NUCLEOTIDE SEQUENCE [LARGE SCALE GENOMIC DNA]</scope>
    <source>
        <strain evidence="7">CGMCC 4.578</strain>
    </source>
</reference>
<dbReference type="InterPro" id="IPR001647">
    <property type="entry name" value="HTH_TetR"/>
</dbReference>
<evidence type="ECO:0000313" key="6">
    <source>
        <dbReference type="EMBL" id="SES49441.1"/>
    </source>
</evidence>
<dbReference type="PROSITE" id="PS50977">
    <property type="entry name" value="HTH_TETR_2"/>
    <property type="match status" value="1"/>
</dbReference>
<accession>A0A1H9XTG3</accession>
<evidence type="ECO:0000256" key="3">
    <source>
        <dbReference type="ARBA" id="ARBA00023163"/>
    </source>
</evidence>
<proteinExistence type="predicted"/>
<keyword evidence="1" id="KW-0805">Transcription regulation</keyword>
<dbReference type="SUPFAM" id="SSF46689">
    <property type="entry name" value="Homeodomain-like"/>
    <property type="match status" value="1"/>
</dbReference>
<keyword evidence="2 4" id="KW-0238">DNA-binding</keyword>
<dbReference type="PRINTS" id="PR00455">
    <property type="entry name" value="HTHTETR"/>
</dbReference>
<dbReference type="PANTHER" id="PTHR30055">
    <property type="entry name" value="HTH-TYPE TRANSCRIPTIONAL REGULATOR RUTR"/>
    <property type="match status" value="1"/>
</dbReference>
<sequence length="228" mass="25314">MVPINVPGWVTCLNRPMTDVATEKPRRGRPPVSDEQRRRQRLDLSRHAVRLFAEQGVAATSGEQIAQAAGVSERTFWRHFPHKESCVEPLLTKMVDAFCVVVRAWPRELELIDHLREAYSPLLDEASDEDIEAVLAVVRLTHGEQALRAAYLMLRERAEDALAEVLAERAGLPRNAIEVRVQAAAMSAVLKVATDDVARSAADGVTRETLEGHREQIAAALRGLSQML</sequence>
<keyword evidence="7" id="KW-1185">Reference proteome</keyword>
<feature type="domain" description="HTH tetR-type" evidence="5">
    <location>
        <begin position="38"/>
        <end position="98"/>
    </location>
</feature>
<dbReference type="AlphaFoldDB" id="A0A1H9XTG3"/>
<evidence type="ECO:0000256" key="1">
    <source>
        <dbReference type="ARBA" id="ARBA00023015"/>
    </source>
</evidence>
<dbReference type="Pfam" id="PF00440">
    <property type="entry name" value="TetR_N"/>
    <property type="match status" value="1"/>
</dbReference>
<dbReference type="Gene3D" id="1.10.357.10">
    <property type="entry name" value="Tetracycline Repressor, domain 2"/>
    <property type="match status" value="1"/>
</dbReference>
<evidence type="ECO:0000259" key="5">
    <source>
        <dbReference type="PROSITE" id="PS50977"/>
    </source>
</evidence>